<proteinExistence type="predicted"/>
<gene>
    <name evidence="1" type="ORF">DF168_02117</name>
</gene>
<sequence length="481" mass="55106">MIIRNNPEPVSSNQVVLFPFDDHSIPFQHGVRLHLVRYRAGVDRTRIVVHPGPPGSPDSNGVIYYGSVHRVGNELWMWYLGQGEGDQWHQRVCFAKSLDGYKWEKPDLQLVEYKGSKHNNLVDMLGGKHHISACVIFYEPEDPDPERRFKAVIETNKYTPEFAVVFSPDGLRWHEPTTRSDPISCEMTGGTKFNNCYYLSGHGGRHFGSLRQLVTFASYDFEHWIEASCLGFRRENIPPKPMVYGDHQGEQVHLGAALWNRGNVVIGLYGQWHGPDNDDRRHVTTDLGLVVSNDALHYREPIPDFRMVEAAEDDFEHLPTPFNFKHAGVAQGQGFENVGNETLFWYAPWPEQLSNGVRVANWQRDRLGYFQASDLKLLSSQPRHIISAPIDLEENPARVFLNVDGLSEYSRVTVEILDERFQQLNGYSHEECLALEPGFRQEVAWQKHKTIGRGKGTIRIRINYEGIRPEDPKVYAIYLEA</sequence>
<evidence type="ECO:0000313" key="2">
    <source>
        <dbReference type="Proteomes" id="UP000247465"/>
    </source>
</evidence>
<accession>A0A2Z4ARZ9</accession>
<dbReference type="SUPFAM" id="SSF75005">
    <property type="entry name" value="Arabinanase/levansucrase/invertase"/>
    <property type="match status" value="1"/>
</dbReference>
<evidence type="ECO:0000313" key="1">
    <source>
        <dbReference type="EMBL" id="AWT60892.1"/>
    </source>
</evidence>
<dbReference type="AlphaFoldDB" id="A0A2Z4ARZ9"/>
<protein>
    <recommendedName>
        <fullName evidence="3">Glycosyl hydrolase family 32 N-terminal domain-containing protein</fullName>
    </recommendedName>
</protein>
<reference evidence="1 2" key="1">
    <citation type="submission" date="2018-06" db="EMBL/GenBank/DDBJ databases">
        <title>Draft Genome Sequence of a Novel Marine Bacterium Related to the Verrucomicrobia.</title>
        <authorList>
            <person name="Vosseberg J."/>
            <person name="Martijn J."/>
            <person name="Ettema T.J.G."/>
        </authorList>
    </citation>
    <scope>NUCLEOTIDE SEQUENCE [LARGE SCALE GENOMIC DNA]</scope>
    <source>
        <strain evidence="1">TARA_B100001123</strain>
    </source>
</reference>
<dbReference type="InterPro" id="IPR023296">
    <property type="entry name" value="Glyco_hydro_beta-prop_sf"/>
</dbReference>
<organism evidence="1 2">
    <name type="scientific">Candidatus Moanibacter tarae</name>
    <dbReference type="NCBI Taxonomy" id="2200854"/>
    <lineage>
        <taxon>Bacteria</taxon>
        <taxon>Pseudomonadati</taxon>
        <taxon>Verrucomicrobiota</taxon>
        <taxon>Opitutia</taxon>
        <taxon>Puniceicoccales</taxon>
        <taxon>Puniceicoccales incertae sedis</taxon>
        <taxon>Candidatus Moanibacter</taxon>
    </lineage>
</organism>
<name>A0A2Z4ARZ9_9BACT</name>
<dbReference type="EMBL" id="CP029803">
    <property type="protein sequence ID" value="AWT60892.1"/>
    <property type="molecule type" value="Genomic_DNA"/>
</dbReference>
<dbReference type="Gene3D" id="2.115.10.20">
    <property type="entry name" value="Glycosyl hydrolase domain, family 43"/>
    <property type="match status" value="1"/>
</dbReference>
<evidence type="ECO:0008006" key="3">
    <source>
        <dbReference type="Google" id="ProtNLM"/>
    </source>
</evidence>
<dbReference type="KEGG" id="mtar:DF168_02117"/>
<dbReference type="Proteomes" id="UP000247465">
    <property type="component" value="Chromosome"/>
</dbReference>